<dbReference type="Proteomes" id="UP000634004">
    <property type="component" value="Unassembled WGS sequence"/>
</dbReference>
<dbReference type="EC" id="4.1.1.23" evidence="7"/>
<feature type="binding site" evidence="7 9">
    <location>
        <position position="183"/>
    </location>
    <ligand>
        <name>substrate</name>
    </ligand>
</feature>
<feature type="binding site" evidence="7 9">
    <location>
        <position position="40"/>
    </location>
    <ligand>
        <name>substrate</name>
    </ligand>
</feature>
<comment type="subunit">
    <text evidence="7">Homodimer.</text>
</comment>
<evidence type="ECO:0000256" key="10">
    <source>
        <dbReference type="RuleBase" id="RU000512"/>
    </source>
</evidence>
<comment type="similarity">
    <text evidence="7">Belongs to the OMP decarboxylase family. Type 1 subfamily.</text>
</comment>
<dbReference type="HAMAP" id="MF_01200_B">
    <property type="entry name" value="OMPdecase_type1_B"/>
    <property type="match status" value="1"/>
</dbReference>
<proteinExistence type="inferred from homology"/>
<comment type="pathway">
    <text evidence="2 7 10">Pyrimidine metabolism; UMP biosynthesis via de novo pathway; UMP from orotate: step 2/2.</text>
</comment>
<evidence type="ECO:0000313" key="12">
    <source>
        <dbReference type="EMBL" id="GHB02893.1"/>
    </source>
</evidence>
<dbReference type="InterPro" id="IPR011060">
    <property type="entry name" value="RibuloseP-bd_barrel"/>
</dbReference>
<dbReference type="CDD" id="cd04725">
    <property type="entry name" value="OMP_decarboxylase_like"/>
    <property type="match status" value="1"/>
</dbReference>
<feature type="active site" description="For OMPdecase activity" evidence="8">
    <location>
        <position position="69"/>
    </location>
</feature>
<dbReference type="InterPro" id="IPR018089">
    <property type="entry name" value="OMPdecase_AS"/>
</dbReference>
<feature type="binding site" evidence="7 9">
    <location>
        <position position="212"/>
    </location>
    <ligand>
        <name>substrate</name>
    </ligand>
</feature>
<dbReference type="SMART" id="SM00934">
    <property type="entry name" value="OMPdecase"/>
    <property type="match status" value="1"/>
</dbReference>
<dbReference type="GO" id="GO:0006207">
    <property type="term" value="P:'de novo' pyrimidine nucleobase biosynthetic process"/>
    <property type="evidence" value="ECO:0007669"/>
    <property type="project" value="InterPro"/>
</dbReference>
<protein>
    <recommendedName>
        <fullName evidence="7">Orotidine 5'-phosphate decarboxylase</fullName>
        <ecNumber evidence="7">4.1.1.23</ecNumber>
    </recommendedName>
    <alternativeName>
        <fullName evidence="7">OMP decarboxylase</fullName>
        <shortName evidence="7">OMPDCase</shortName>
        <shortName evidence="7">OMPdecase</shortName>
    </alternativeName>
</protein>
<dbReference type="Pfam" id="PF00215">
    <property type="entry name" value="OMPdecase"/>
    <property type="match status" value="1"/>
</dbReference>
<keyword evidence="5 7" id="KW-0456">Lyase</keyword>
<keyword evidence="13" id="KW-1185">Reference proteome</keyword>
<dbReference type="Gene3D" id="3.20.20.70">
    <property type="entry name" value="Aldolase class I"/>
    <property type="match status" value="1"/>
</dbReference>
<dbReference type="InterPro" id="IPR001754">
    <property type="entry name" value="OMPdeCOase_dom"/>
</dbReference>
<comment type="function">
    <text evidence="1 7">Catalyzes the decarboxylation of orotidine 5'-monophosphate (OMP) to uridine 5'-monophosphate (UMP).</text>
</comment>
<evidence type="ECO:0000256" key="7">
    <source>
        <dbReference type="HAMAP-Rule" id="MF_01200"/>
    </source>
</evidence>
<reference evidence="12" key="2">
    <citation type="submission" date="2020-09" db="EMBL/GenBank/DDBJ databases">
        <authorList>
            <person name="Sun Q."/>
            <person name="Kim S."/>
        </authorList>
    </citation>
    <scope>NUCLEOTIDE SEQUENCE</scope>
    <source>
        <strain evidence="12">KCTC 32513</strain>
    </source>
</reference>
<comment type="catalytic activity">
    <reaction evidence="6 7 10">
        <text>orotidine 5'-phosphate + H(+) = UMP + CO2</text>
        <dbReference type="Rhea" id="RHEA:11596"/>
        <dbReference type="ChEBI" id="CHEBI:15378"/>
        <dbReference type="ChEBI" id="CHEBI:16526"/>
        <dbReference type="ChEBI" id="CHEBI:57538"/>
        <dbReference type="ChEBI" id="CHEBI:57865"/>
        <dbReference type="EC" id="4.1.1.23"/>
    </reaction>
</comment>
<name>A0A8J3CTY2_9PROT</name>
<evidence type="ECO:0000256" key="4">
    <source>
        <dbReference type="ARBA" id="ARBA00022975"/>
    </source>
</evidence>
<evidence type="ECO:0000256" key="6">
    <source>
        <dbReference type="ARBA" id="ARBA00049157"/>
    </source>
</evidence>
<dbReference type="InterPro" id="IPR047596">
    <property type="entry name" value="OMPdecase_bac"/>
</dbReference>
<dbReference type="GO" id="GO:0004590">
    <property type="term" value="F:orotidine-5'-phosphate decarboxylase activity"/>
    <property type="evidence" value="ECO:0007669"/>
    <property type="project" value="UniProtKB-UniRule"/>
</dbReference>
<reference evidence="12" key="1">
    <citation type="journal article" date="2014" name="Int. J. Syst. Evol. Microbiol.">
        <title>Complete genome sequence of Corynebacterium casei LMG S-19264T (=DSM 44701T), isolated from a smear-ripened cheese.</title>
        <authorList>
            <consortium name="US DOE Joint Genome Institute (JGI-PGF)"/>
            <person name="Walter F."/>
            <person name="Albersmeier A."/>
            <person name="Kalinowski J."/>
            <person name="Ruckert C."/>
        </authorList>
    </citation>
    <scope>NUCLEOTIDE SEQUENCE</scope>
    <source>
        <strain evidence="12">KCTC 32513</strain>
    </source>
</reference>
<evidence type="ECO:0000256" key="5">
    <source>
        <dbReference type="ARBA" id="ARBA00023239"/>
    </source>
</evidence>
<dbReference type="EMBL" id="BMZH01000015">
    <property type="protein sequence ID" value="GHB02893.1"/>
    <property type="molecule type" value="Genomic_DNA"/>
</dbReference>
<evidence type="ECO:0000256" key="2">
    <source>
        <dbReference type="ARBA" id="ARBA00004861"/>
    </source>
</evidence>
<dbReference type="PANTHER" id="PTHR32119">
    <property type="entry name" value="OROTIDINE 5'-PHOSPHATE DECARBOXYLASE"/>
    <property type="match status" value="1"/>
</dbReference>
<dbReference type="GO" id="GO:0044205">
    <property type="term" value="P:'de novo' UMP biosynthetic process"/>
    <property type="evidence" value="ECO:0007669"/>
    <property type="project" value="UniProtKB-UniRule"/>
</dbReference>
<gene>
    <name evidence="7 12" type="primary">pyrF</name>
    <name evidence="12" type="ORF">GCM10009069_27070</name>
</gene>
<feature type="binding site" evidence="7 9">
    <location>
        <position position="192"/>
    </location>
    <ligand>
        <name>substrate</name>
    </ligand>
</feature>
<dbReference type="RefSeq" id="WP_233354163.1">
    <property type="nucleotide sequence ID" value="NZ_BMZH01000015.1"/>
</dbReference>
<evidence type="ECO:0000256" key="3">
    <source>
        <dbReference type="ARBA" id="ARBA00022793"/>
    </source>
</evidence>
<dbReference type="PANTHER" id="PTHR32119:SF2">
    <property type="entry name" value="OROTIDINE 5'-PHOSPHATE DECARBOXYLASE"/>
    <property type="match status" value="1"/>
</dbReference>
<feature type="binding site" evidence="7">
    <location>
        <begin position="67"/>
        <end position="76"/>
    </location>
    <ligand>
        <name>substrate</name>
    </ligand>
</feature>
<dbReference type="UniPathway" id="UPA00070">
    <property type="reaction ID" value="UER00120"/>
</dbReference>
<dbReference type="InterPro" id="IPR014732">
    <property type="entry name" value="OMPdecase"/>
</dbReference>
<evidence type="ECO:0000256" key="9">
    <source>
        <dbReference type="PIRSR" id="PIRSR614732-2"/>
    </source>
</evidence>
<dbReference type="AlphaFoldDB" id="A0A8J3CTY2"/>
<accession>A0A8J3CTY2</accession>
<dbReference type="InterPro" id="IPR013785">
    <property type="entry name" value="Aldolase_TIM"/>
</dbReference>
<keyword evidence="3 7" id="KW-0210">Decarboxylase</keyword>
<feature type="binding site" evidence="7 9">
    <location>
        <position position="122"/>
    </location>
    <ligand>
        <name>substrate</name>
    </ligand>
</feature>
<evidence type="ECO:0000256" key="1">
    <source>
        <dbReference type="ARBA" id="ARBA00002356"/>
    </source>
</evidence>
<evidence type="ECO:0000259" key="11">
    <source>
        <dbReference type="SMART" id="SM00934"/>
    </source>
</evidence>
<feature type="binding site" evidence="7 9">
    <location>
        <position position="213"/>
    </location>
    <ligand>
        <name>substrate</name>
    </ligand>
</feature>
<organism evidence="12 13">
    <name type="scientific">Algimonas arctica</name>
    <dbReference type="NCBI Taxonomy" id="1479486"/>
    <lineage>
        <taxon>Bacteria</taxon>
        <taxon>Pseudomonadati</taxon>
        <taxon>Pseudomonadota</taxon>
        <taxon>Alphaproteobacteria</taxon>
        <taxon>Maricaulales</taxon>
        <taxon>Robiginitomaculaceae</taxon>
        <taxon>Algimonas</taxon>
    </lineage>
</organism>
<dbReference type="NCBIfam" id="TIGR01740">
    <property type="entry name" value="pyrF"/>
    <property type="match status" value="1"/>
</dbReference>
<dbReference type="NCBIfam" id="NF001273">
    <property type="entry name" value="PRK00230.1"/>
    <property type="match status" value="1"/>
</dbReference>
<feature type="binding site" evidence="7 9">
    <location>
        <position position="18"/>
    </location>
    <ligand>
        <name>substrate</name>
    </ligand>
</feature>
<feature type="active site" description="For OMPdecase activity" evidence="8">
    <location>
        <position position="72"/>
    </location>
</feature>
<feature type="active site" description="For OMPdecase activity" evidence="8">
    <location>
        <position position="67"/>
    </location>
</feature>
<sequence length="240" mass="25322">MMSETANMTDERVFVALDLPSVEEARALVERLGESVASYKIGLQLLPIGGVQLGRDLRAMGKNVFLDFKFHDIDATVEKATRSIAGLDAQLLTVHARPDVMRAAVKGKGSSSLKILGVTVLTSLDQKALEDIGYNDNAENLVMRRVRQALDAGVDGVVASPLEAAAIRAAVPDSFLVVTPGVRPLGSDAGDQKRIATPAAALASGASHLVIGRPITQAEDPVAAARAIMAEIRSVDFRTA</sequence>
<keyword evidence="4 7" id="KW-0665">Pyrimidine biosynthesis</keyword>
<feature type="active site" description="Proton donor" evidence="7">
    <location>
        <position position="69"/>
    </location>
</feature>
<dbReference type="PROSITE" id="PS00156">
    <property type="entry name" value="OMPDECASE"/>
    <property type="match status" value="1"/>
</dbReference>
<evidence type="ECO:0000256" key="8">
    <source>
        <dbReference type="PIRSR" id="PIRSR614732-1"/>
    </source>
</evidence>
<dbReference type="GO" id="GO:0005829">
    <property type="term" value="C:cytosol"/>
    <property type="evidence" value="ECO:0007669"/>
    <property type="project" value="TreeGrafter"/>
</dbReference>
<comment type="caution">
    <text evidence="12">The sequence shown here is derived from an EMBL/GenBank/DDBJ whole genome shotgun (WGS) entry which is preliminary data.</text>
</comment>
<feature type="domain" description="Orotidine 5'-phosphate decarboxylase" evidence="11">
    <location>
        <begin position="12"/>
        <end position="228"/>
    </location>
</feature>
<evidence type="ECO:0000313" key="13">
    <source>
        <dbReference type="Proteomes" id="UP000634004"/>
    </source>
</evidence>
<dbReference type="SUPFAM" id="SSF51366">
    <property type="entry name" value="Ribulose-phoshate binding barrel"/>
    <property type="match status" value="1"/>
</dbReference>